<dbReference type="RefSeq" id="WP_222427637.1">
    <property type="nucleotide sequence ID" value="NZ_VLLC01000025.1"/>
</dbReference>
<dbReference type="EMBL" id="VLLC01000025">
    <property type="protein sequence ID" value="TWI67776.1"/>
    <property type="molecule type" value="Genomic_DNA"/>
</dbReference>
<keyword evidence="2" id="KW-1185">Reference proteome</keyword>
<name>A0A562RHD3_9BACT</name>
<proteinExistence type="predicted"/>
<reference evidence="1 2" key="1">
    <citation type="submission" date="2019-07" db="EMBL/GenBank/DDBJ databases">
        <title>Genome sequencing of 100 strains of the haloalkaliphilic chemolithoautotrophic sulfur-oxidizing bacterium Thioalkalivibrio.</title>
        <authorList>
            <person name="Muyzer G."/>
        </authorList>
    </citation>
    <scope>NUCLEOTIDE SEQUENCE [LARGE SCALE GENOMIC DNA]</scope>
    <source>
        <strain evidence="1 2">ASO4-4</strain>
    </source>
</reference>
<protein>
    <submittedName>
        <fullName evidence="1">Uncharacterized protein</fullName>
    </submittedName>
</protein>
<dbReference type="Proteomes" id="UP000318307">
    <property type="component" value="Unassembled WGS sequence"/>
</dbReference>
<organism evidence="1 2">
    <name type="scientific">Desulfobotulus alkaliphilus</name>
    <dbReference type="NCBI Taxonomy" id="622671"/>
    <lineage>
        <taxon>Bacteria</taxon>
        <taxon>Pseudomonadati</taxon>
        <taxon>Thermodesulfobacteriota</taxon>
        <taxon>Desulfobacteria</taxon>
        <taxon>Desulfobacterales</taxon>
        <taxon>Desulfobacteraceae</taxon>
        <taxon>Desulfobotulus</taxon>
    </lineage>
</organism>
<comment type="caution">
    <text evidence="1">The sequence shown here is derived from an EMBL/GenBank/DDBJ whole genome shotgun (WGS) entry which is preliminary data.</text>
</comment>
<evidence type="ECO:0000313" key="1">
    <source>
        <dbReference type="EMBL" id="TWI67776.1"/>
    </source>
</evidence>
<sequence>MGTGFKNYSNYQLIRSLGVSAHPVQIIQRTSQKNPQKKDVWFLKELESAQEAQIECMTGEIYRYLLGPYQPKIRVRDANTVVSASVNFLSFRELLEKEGNKNNNFIYDKYKKAFQENLDSFMMVMISSIFFEENDLSDNNYGLVVLSGDGNAREFGGFVKIDHGQSFNSLRISEASRNAGVFDVKKKMLGHANIKYFPPVSPRPARDRRVKSDRCTMGLMSNRKYLLSHAFLNTIVTDFLDGRITKDYIQNLQYQPSACPFYDSRLLSLFDYAKDPGPYLLMEYFKYLAIARLIFTSLSALYHIAKNASDIEKVPRVWVDVQKKLIESREHLVSEMKKDPDFLLFCHSQENHIKNLINKSWGEMVQGSERYAGFAGNAFDAGTMNEFSGPGGEYDKDSFIKQTEEYLGSLQKFIEDYPWSTGWGGGKSVVLGGRNKKVPGHVAQMVEVLDLYRKCGLVRLIRSAGDMVDMIEKANASTSSTRKKSTTEAYQALHTTVQAYAMNLKSSGLSRAAIVRIHPGLGAFL</sequence>
<gene>
    <name evidence="1" type="ORF">LZ24_02705</name>
</gene>
<dbReference type="AlphaFoldDB" id="A0A562RHD3"/>
<accession>A0A562RHD3</accession>
<evidence type="ECO:0000313" key="2">
    <source>
        <dbReference type="Proteomes" id="UP000318307"/>
    </source>
</evidence>